<dbReference type="GO" id="GO:0000049">
    <property type="term" value="F:tRNA binding"/>
    <property type="evidence" value="ECO:0007669"/>
    <property type="project" value="UniProtKB-UniRule"/>
</dbReference>
<comment type="function">
    <text evidence="4">Involved in the binding of tRNA to the ribosomes.</text>
</comment>
<protein>
    <recommendedName>
        <fullName evidence="4">Small ribosomal subunit protein uS10</fullName>
    </recommendedName>
</protein>
<dbReference type="Proteomes" id="UP000034329">
    <property type="component" value="Unassembled WGS sequence"/>
</dbReference>
<dbReference type="GO" id="GO:1990904">
    <property type="term" value="C:ribonucleoprotein complex"/>
    <property type="evidence" value="ECO:0007669"/>
    <property type="project" value="UniProtKB-KW"/>
</dbReference>
<dbReference type="NCBIfam" id="NF001861">
    <property type="entry name" value="PRK00596.1"/>
    <property type="match status" value="1"/>
</dbReference>
<evidence type="ECO:0000313" key="6">
    <source>
        <dbReference type="EMBL" id="KKU09342.1"/>
    </source>
</evidence>
<dbReference type="Gene3D" id="3.30.70.600">
    <property type="entry name" value="Ribosomal protein S10 domain"/>
    <property type="match status" value="1"/>
</dbReference>
<evidence type="ECO:0000259" key="5">
    <source>
        <dbReference type="SMART" id="SM01403"/>
    </source>
</evidence>
<evidence type="ECO:0000313" key="7">
    <source>
        <dbReference type="Proteomes" id="UP000034329"/>
    </source>
</evidence>
<sequence length="102" mass="11242">MATGRLRVKLKSYDHRVLDEAVVKIIDTALATGAKIIGPIPLPTKRSVMAIKESPFTDKDAQEHYEVLVHKRLIDIIDPSPRTVDSLGNLDLPAGVSIEIKM</sequence>
<evidence type="ECO:0000256" key="3">
    <source>
        <dbReference type="ARBA" id="ARBA00023274"/>
    </source>
</evidence>
<dbReference type="PATRIC" id="fig|1618581.3.peg.671"/>
<dbReference type="Pfam" id="PF00338">
    <property type="entry name" value="Ribosomal_S10"/>
    <property type="match status" value="1"/>
</dbReference>
<dbReference type="InterPro" id="IPR027486">
    <property type="entry name" value="Ribosomal_uS10_dom"/>
</dbReference>
<feature type="domain" description="Small ribosomal subunit protein uS10" evidence="5">
    <location>
        <begin position="7"/>
        <end position="101"/>
    </location>
</feature>
<dbReference type="GO" id="GO:0006412">
    <property type="term" value="P:translation"/>
    <property type="evidence" value="ECO:0007669"/>
    <property type="project" value="UniProtKB-UniRule"/>
</dbReference>
<keyword evidence="2 4" id="KW-0689">Ribosomal protein</keyword>
<organism evidence="6 7">
    <name type="scientific">Candidatus Woesebacteria bacterium GW2011_GWB1_45_5</name>
    <dbReference type="NCBI Taxonomy" id="1618581"/>
    <lineage>
        <taxon>Bacteria</taxon>
        <taxon>Candidatus Woeseibacteriota</taxon>
    </lineage>
</organism>
<proteinExistence type="inferred from homology"/>
<dbReference type="FunFam" id="3.30.70.600:FF:000003">
    <property type="entry name" value="30S ribosomal protein S10"/>
    <property type="match status" value="1"/>
</dbReference>
<dbReference type="AlphaFoldDB" id="A0A0G1MMK5"/>
<dbReference type="PROSITE" id="PS00361">
    <property type="entry name" value="RIBOSOMAL_S10"/>
    <property type="match status" value="1"/>
</dbReference>
<dbReference type="GO" id="GO:0005840">
    <property type="term" value="C:ribosome"/>
    <property type="evidence" value="ECO:0007669"/>
    <property type="project" value="UniProtKB-KW"/>
</dbReference>
<dbReference type="SMART" id="SM01403">
    <property type="entry name" value="Ribosomal_S10"/>
    <property type="match status" value="1"/>
</dbReference>
<comment type="subunit">
    <text evidence="4">Part of the 30S ribosomal subunit.</text>
</comment>
<dbReference type="NCBIfam" id="TIGR01049">
    <property type="entry name" value="rpsJ_bact"/>
    <property type="match status" value="1"/>
</dbReference>
<evidence type="ECO:0000256" key="2">
    <source>
        <dbReference type="ARBA" id="ARBA00022980"/>
    </source>
</evidence>
<comment type="similarity">
    <text evidence="1 4">Belongs to the universal ribosomal protein uS10 family.</text>
</comment>
<evidence type="ECO:0000256" key="1">
    <source>
        <dbReference type="ARBA" id="ARBA00007102"/>
    </source>
</evidence>
<dbReference type="PRINTS" id="PR00971">
    <property type="entry name" value="RIBOSOMALS10"/>
</dbReference>
<dbReference type="HAMAP" id="MF_00508">
    <property type="entry name" value="Ribosomal_uS10"/>
    <property type="match status" value="1"/>
</dbReference>
<accession>A0A0G1MMK5</accession>
<name>A0A0G1MMK5_9BACT</name>
<gene>
    <name evidence="4" type="primary">rpsJ</name>
    <name evidence="6" type="ORF">UX13_C0043G0023</name>
</gene>
<reference evidence="6 7" key="1">
    <citation type="journal article" date="2015" name="Nature">
        <title>rRNA introns, odd ribosomes, and small enigmatic genomes across a large radiation of phyla.</title>
        <authorList>
            <person name="Brown C.T."/>
            <person name="Hug L.A."/>
            <person name="Thomas B.C."/>
            <person name="Sharon I."/>
            <person name="Castelle C.J."/>
            <person name="Singh A."/>
            <person name="Wilkins M.J."/>
            <person name="Williams K.H."/>
            <person name="Banfield J.F."/>
        </authorList>
    </citation>
    <scope>NUCLEOTIDE SEQUENCE [LARGE SCALE GENOMIC DNA]</scope>
</reference>
<dbReference type="EMBL" id="LCLA01000043">
    <property type="protein sequence ID" value="KKU09342.1"/>
    <property type="molecule type" value="Genomic_DNA"/>
</dbReference>
<dbReference type="SUPFAM" id="SSF54999">
    <property type="entry name" value="Ribosomal protein S10"/>
    <property type="match status" value="1"/>
</dbReference>
<dbReference type="PANTHER" id="PTHR11700">
    <property type="entry name" value="30S RIBOSOMAL PROTEIN S10 FAMILY MEMBER"/>
    <property type="match status" value="1"/>
</dbReference>
<dbReference type="InterPro" id="IPR036838">
    <property type="entry name" value="Ribosomal_uS10_dom_sf"/>
</dbReference>
<comment type="caution">
    <text evidence="6">The sequence shown here is derived from an EMBL/GenBank/DDBJ whole genome shotgun (WGS) entry which is preliminary data.</text>
</comment>
<keyword evidence="3 4" id="KW-0687">Ribonucleoprotein</keyword>
<evidence type="ECO:0000256" key="4">
    <source>
        <dbReference type="HAMAP-Rule" id="MF_00508"/>
    </source>
</evidence>
<dbReference type="GO" id="GO:0003735">
    <property type="term" value="F:structural constituent of ribosome"/>
    <property type="evidence" value="ECO:0007669"/>
    <property type="project" value="InterPro"/>
</dbReference>
<dbReference type="InterPro" id="IPR001848">
    <property type="entry name" value="Ribosomal_uS10"/>
</dbReference>
<dbReference type="InterPro" id="IPR018268">
    <property type="entry name" value="Ribosomal_uS10_CS"/>
</dbReference>